<reference evidence="8 9" key="1">
    <citation type="submission" date="2016-10" db="EMBL/GenBank/DDBJ databases">
        <authorList>
            <person name="de Groot N.N."/>
        </authorList>
    </citation>
    <scope>NUCLEOTIDE SEQUENCE [LARGE SCALE GENOMIC DNA]</scope>
    <source>
        <strain evidence="8 9">DSM 29340</strain>
    </source>
</reference>
<dbReference type="AlphaFoldDB" id="A0A1H7DST1"/>
<keyword evidence="9" id="KW-1185">Reference proteome</keyword>
<keyword evidence="6 7" id="KW-0472">Membrane</keyword>
<comment type="subcellular location">
    <subcellularLocation>
        <location evidence="1">Cell membrane</location>
        <topology evidence="1">Multi-pass membrane protein</topology>
    </subcellularLocation>
</comment>
<dbReference type="RefSeq" id="WP_092370170.1">
    <property type="nucleotide sequence ID" value="NZ_BMGV01000011.1"/>
</dbReference>
<dbReference type="GO" id="GO:0005886">
    <property type="term" value="C:plasma membrane"/>
    <property type="evidence" value="ECO:0007669"/>
    <property type="project" value="UniProtKB-SubCell"/>
</dbReference>
<gene>
    <name evidence="8" type="ORF">SAMN05444007_111150</name>
</gene>
<feature type="transmembrane region" description="Helical" evidence="7">
    <location>
        <begin position="81"/>
        <end position="104"/>
    </location>
</feature>
<dbReference type="OrthoDB" id="9779817at2"/>
<keyword evidence="4 7" id="KW-0812">Transmembrane</keyword>
<dbReference type="Proteomes" id="UP000199379">
    <property type="component" value="Unassembled WGS sequence"/>
</dbReference>
<dbReference type="STRING" id="1227549.SAMN05444007_111150"/>
<dbReference type="PRINTS" id="PR00953">
    <property type="entry name" value="TYPE3IMRPROT"/>
</dbReference>
<keyword evidence="8" id="KW-0282">Flagellum</keyword>
<feature type="transmembrane region" description="Helical" evidence="7">
    <location>
        <begin position="213"/>
        <end position="238"/>
    </location>
</feature>
<keyword evidence="5 7" id="KW-1133">Transmembrane helix</keyword>
<name>A0A1H7DST1_9RHOB</name>
<accession>A0A1H7DST1</accession>
<evidence type="ECO:0000256" key="5">
    <source>
        <dbReference type="ARBA" id="ARBA00022989"/>
    </source>
</evidence>
<dbReference type="PANTHER" id="PTHR30065:SF8">
    <property type="entry name" value="FLAGELLAR BIOSYNTHETIC PROTEIN FLIR"/>
    <property type="match status" value="1"/>
</dbReference>
<keyword evidence="3" id="KW-1003">Cell membrane</keyword>
<feature type="transmembrane region" description="Helical" evidence="7">
    <location>
        <begin position="125"/>
        <end position="145"/>
    </location>
</feature>
<evidence type="ECO:0000256" key="6">
    <source>
        <dbReference type="ARBA" id="ARBA00023136"/>
    </source>
</evidence>
<dbReference type="GO" id="GO:0006605">
    <property type="term" value="P:protein targeting"/>
    <property type="evidence" value="ECO:0007669"/>
    <property type="project" value="InterPro"/>
</dbReference>
<comment type="similarity">
    <text evidence="2">Belongs to the FliR/MopE/SpaR family.</text>
</comment>
<evidence type="ECO:0000313" key="9">
    <source>
        <dbReference type="Proteomes" id="UP000199379"/>
    </source>
</evidence>
<organism evidence="8 9">
    <name type="scientific">Cribrihabitans marinus</name>
    <dbReference type="NCBI Taxonomy" id="1227549"/>
    <lineage>
        <taxon>Bacteria</taxon>
        <taxon>Pseudomonadati</taxon>
        <taxon>Pseudomonadota</taxon>
        <taxon>Alphaproteobacteria</taxon>
        <taxon>Rhodobacterales</taxon>
        <taxon>Paracoccaceae</taxon>
        <taxon>Cribrihabitans</taxon>
    </lineage>
</organism>
<evidence type="ECO:0000313" key="8">
    <source>
        <dbReference type="EMBL" id="SEK01355.1"/>
    </source>
</evidence>
<proteinExistence type="inferred from homology"/>
<feature type="transmembrane region" description="Helical" evidence="7">
    <location>
        <begin position="180"/>
        <end position="201"/>
    </location>
</feature>
<evidence type="ECO:0000256" key="4">
    <source>
        <dbReference type="ARBA" id="ARBA00022692"/>
    </source>
</evidence>
<protein>
    <submittedName>
        <fullName evidence="8">Flagellar biosynthetic protein FliR</fullName>
    </submittedName>
</protein>
<dbReference type="Pfam" id="PF01311">
    <property type="entry name" value="Bac_export_1"/>
    <property type="match status" value="1"/>
</dbReference>
<dbReference type="PANTHER" id="PTHR30065">
    <property type="entry name" value="FLAGELLAR BIOSYNTHETIC PROTEIN FLIR"/>
    <property type="match status" value="1"/>
</dbReference>
<evidence type="ECO:0000256" key="7">
    <source>
        <dbReference type="SAM" id="Phobius"/>
    </source>
</evidence>
<dbReference type="InterPro" id="IPR002010">
    <property type="entry name" value="T3SS_IM_R"/>
</dbReference>
<evidence type="ECO:0000256" key="1">
    <source>
        <dbReference type="ARBA" id="ARBA00004651"/>
    </source>
</evidence>
<evidence type="ECO:0000256" key="2">
    <source>
        <dbReference type="ARBA" id="ARBA00009772"/>
    </source>
</evidence>
<evidence type="ECO:0000256" key="3">
    <source>
        <dbReference type="ARBA" id="ARBA00022475"/>
    </source>
</evidence>
<feature type="transmembrane region" description="Helical" evidence="7">
    <location>
        <begin position="44"/>
        <end position="61"/>
    </location>
</feature>
<sequence>MIALPPELISTLSEALRDLFVVFLRVSAMVSVLPAFGERSVPTRVKLALAGAFTLIVAPAVDPGAPVAGLLPYARLAGTEILVGLALGLGLRLFVLALQTAGSIAAQATSLSQILGGAAVEPVPAMGYILVTAGLALAVMAGLHVRVAEFLIRSYELFPAGTLPGAADLSRWGVGRVARMFALAFALAAPFVIASLVYNLALGAINRAMPQLMVAFVGAPVITFGGLFLLFVGAPLILSVWSDALLGFLDDPLGRTR</sequence>
<dbReference type="EMBL" id="FNYD01000011">
    <property type="protein sequence ID" value="SEK01355.1"/>
    <property type="molecule type" value="Genomic_DNA"/>
</dbReference>
<keyword evidence="8" id="KW-0966">Cell projection</keyword>
<keyword evidence="8" id="KW-0969">Cilium</keyword>
<feature type="transmembrane region" description="Helical" evidence="7">
    <location>
        <begin position="20"/>
        <end position="37"/>
    </location>
</feature>